<feature type="coiled-coil region" evidence="9">
    <location>
        <begin position="363"/>
        <end position="390"/>
    </location>
</feature>
<name>A0A803PFD7_CANSA</name>
<evidence type="ECO:0000256" key="7">
    <source>
        <dbReference type="ARBA" id="ARBA00024019"/>
    </source>
</evidence>
<evidence type="ECO:0000256" key="3">
    <source>
        <dbReference type="ARBA" id="ARBA00022833"/>
    </source>
</evidence>
<dbReference type="Gene3D" id="3.30.50.10">
    <property type="entry name" value="Erythroid Transcription Factor GATA-1, subunit A"/>
    <property type="match status" value="1"/>
</dbReference>
<keyword evidence="3" id="KW-0862">Zinc</keyword>
<dbReference type="GO" id="GO:0008270">
    <property type="term" value="F:zinc ion binding"/>
    <property type="evidence" value="ECO:0007669"/>
    <property type="project" value="UniProtKB-KW"/>
</dbReference>
<evidence type="ECO:0000256" key="9">
    <source>
        <dbReference type="SAM" id="Coils"/>
    </source>
</evidence>
<reference evidence="12" key="1">
    <citation type="submission" date="2018-11" db="EMBL/GenBank/DDBJ databases">
        <authorList>
            <person name="Grassa J C."/>
        </authorList>
    </citation>
    <scope>NUCLEOTIDE SEQUENCE [LARGE SCALE GENOMIC DNA]</scope>
</reference>
<dbReference type="CDD" id="cd00202">
    <property type="entry name" value="ZnF_GATA"/>
    <property type="match status" value="1"/>
</dbReference>
<dbReference type="EnsemblPlants" id="evm.model.04.2022">
    <property type="protein sequence ID" value="cds.evm.model.04.2022"/>
    <property type="gene ID" value="evm.TU.04.2022"/>
</dbReference>
<evidence type="ECO:0000313" key="13">
    <source>
        <dbReference type="Proteomes" id="UP000596661"/>
    </source>
</evidence>
<evidence type="ECO:0000256" key="2">
    <source>
        <dbReference type="ARBA" id="ARBA00022771"/>
    </source>
</evidence>
<keyword evidence="5" id="KW-0238">DNA-binding</keyword>
<evidence type="ECO:0000256" key="10">
    <source>
        <dbReference type="SAM" id="MobiDB-lite"/>
    </source>
</evidence>
<keyword evidence="9" id="KW-0175">Coiled coil</keyword>
<dbReference type="InterPro" id="IPR013088">
    <property type="entry name" value="Znf_NHR/GATA"/>
</dbReference>
<feature type="region of interest" description="Disordered" evidence="10">
    <location>
        <begin position="129"/>
        <end position="157"/>
    </location>
</feature>
<keyword evidence="6" id="KW-0804">Transcription</keyword>
<dbReference type="OMA" id="NMAGPCS"/>
<evidence type="ECO:0000256" key="6">
    <source>
        <dbReference type="ARBA" id="ARBA00023163"/>
    </source>
</evidence>
<dbReference type="Pfam" id="PF00320">
    <property type="entry name" value="GATA"/>
    <property type="match status" value="1"/>
</dbReference>
<dbReference type="AlphaFoldDB" id="A0A803PFD7"/>
<accession>A0A803PFD7</accession>
<feature type="domain" description="GATA-type" evidence="11">
    <location>
        <begin position="160"/>
        <end position="196"/>
    </location>
</feature>
<comment type="similarity">
    <text evidence="7">Belongs to the type IV zinc-finger family. Class B subfamily.</text>
</comment>
<evidence type="ECO:0000256" key="8">
    <source>
        <dbReference type="PROSITE-ProRule" id="PRU00094"/>
    </source>
</evidence>
<dbReference type="PANTHER" id="PTHR46813:SF16">
    <property type="entry name" value="GATA TRANSCRIPTION FACTOR 18"/>
    <property type="match status" value="1"/>
</dbReference>
<dbReference type="GO" id="GO:0006355">
    <property type="term" value="P:regulation of DNA-templated transcription"/>
    <property type="evidence" value="ECO:0007669"/>
    <property type="project" value="InterPro"/>
</dbReference>
<dbReference type="InterPro" id="IPR000679">
    <property type="entry name" value="Znf_GATA"/>
</dbReference>
<dbReference type="Gramene" id="evm.model.04.2022">
    <property type="protein sequence ID" value="cds.evm.model.04.2022"/>
    <property type="gene ID" value="evm.TU.04.2022"/>
</dbReference>
<organism evidence="12 13">
    <name type="scientific">Cannabis sativa</name>
    <name type="common">Hemp</name>
    <name type="synonym">Marijuana</name>
    <dbReference type="NCBI Taxonomy" id="3483"/>
    <lineage>
        <taxon>Eukaryota</taxon>
        <taxon>Viridiplantae</taxon>
        <taxon>Streptophyta</taxon>
        <taxon>Embryophyta</taxon>
        <taxon>Tracheophyta</taxon>
        <taxon>Spermatophyta</taxon>
        <taxon>Magnoliopsida</taxon>
        <taxon>eudicotyledons</taxon>
        <taxon>Gunneridae</taxon>
        <taxon>Pentapetalae</taxon>
        <taxon>rosids</taxon>
        <taxon>fabids</taxon>
        <taxon>Rosales</taxon>
        <taxon>Cannabaceae</taxon>
        <taxon>Cannabis</taxon>
    </lineage>
</organism>
<dbReference type="PROSITE" id="PS50114">
    <property type="entry name" value="GATA_ZN_FINGER_2"/>
    <property type="match status" value="1"/>
</dbReference>
<protein>
    <recommendedName>
        <fullName evidence="11">GATA-type domain-containing protein</fullName>
    </recommendedName>
</protein>
<dbReference type="GO" id="GO:0043565">
    <property type="term" value="F:sequence-specific DNA binding"/>
    <property type="evidence" value="ECO:0007669"/>
    <property type="project" value="InterPro"/>
</dbReference>
<dbReference type="SMART" id="SM00401">
    <property type="entry name" value="ZnF_GATA"/>
    <property type="match status" value="1"/>
</dbReference>
<sequence length="444" mass="49697">MMHRCCSSQGNMAGPCSCGVYHHHNQNNNNSFSMLFSMPNPKPYDHYSNDHTSYHNNNQDMYSFASPSSSVDCTLSLGTPSTRLSTTTDHDYYDDNNNKHQQRMRHAERRNDSCVSNFCWDLLQPNHNKHQTTTTSSSSHKHAARNGSNSNSSSAAASDPLLARRCANCDTTSTPLWRNGPRGPKSLCNACGIRFKKEERRAAATSTANVGAASGMVIEPSHMFSQHHNNNNPWSNHHHHHQYQQHSQAQKMACLSPAAAAMGNEFRFMDDENHEPVNDSNGISFLSWRLNVTDRPSLACVGYAYTMDNEHKKVVELAKKLETTKDRVVAAEDHVTTLKGKIDSLETAQKKTLDLEESSRLALDEQTSVAADLRDQVKVLKESVTALEDHALFDVTLYDGLCSYAICRAWSANRGAKSFSWKGFPNLEVPKFIKQCDIKKNENL</sequence>
<feature type="compositionally biased region" description="Basic and acidic residues" evidence="10">
    <location>
        <begin position="88"/>
        <end position="98"/>
    </location>
</feature>
<keyword evidence="13" id="KW-1185">Reference proteome</keyword>
<proteinExistence type="inferred from homology"/>
<dbReference type="PANTHER" id="PTHR46813">
    <property type="entry name" value="GATA TRANSCRIPTION FACTOR 18"/>
    <property type="match status" value="1"/>
</dbReference>
<evidence type="ECO:0000256" key="4">
    <source>
        <dbReference type="ARBA" id="ARBA00023015"/>
    </source>
</evidence>
<keyword evidence="2 8" id="KW-0863">Zinc-finger</keyword>
<evidence type="ECO:0000313" key="12">
    <source>
        <dbReference type="EnsemblPlants" id="cds.evm.model.04.2022"/>
    </source>
</evidence>
<keyword evidence="4" id="KW-0805">Transcription regulation</keyword>
<evidence type="ECO:0000256" key="5">
    <source>
        <dbReference type="ARBA" id="ARBA00023125"/>
    </source>
</evidence>
<evidence type="ECO:0000259" key="11">
    <source>
        <dbReference type="PROSITE" id="PS50114"/>
    </source>
</evidence>
<keyword evidence="1" id="KW-0479">Metal-binding</keyword>
<feature type="compositionally biased region" description="Low complexity" evidence="10">
    <location>
        <begin position="145"/>
        <end position="157"/>
    </location>
</feature>
<dbReference type="EMBL" id="UZAU01000401">
    <property type="status" value="NOT_ANNOTATED_CDS"/>
    <property type="molecule type" value="Genomic_DNA"/>
</dbReference>
<feature type="region of interest" description="Disordered" evidence="10">
    <location>
        <begin position="84"/>
        <end position="108"/>
    </location>
</feature>
<dbReference type="SUPFAM" id="SSF57716">
    <property type="entry name" value="Glucocorticoid receptor-like (DNA-binding domain)"/>
    <property type="match status" value="1"/>
</dbReference>
<dbReference type="Proteomes" id="UP000596661">
    <property type="component" value="Chromosome 4"/>
</dbReference>
<dbReference type="PROSITE" id="PS00344">
    <property type="entry name" value="GATA_ZN_FINGER_1"/>
    <property type="match status" value="1"/>
</dbReference>
<evidence type="ECO:0000256" key="1">
    <source>
        <dbReference type="ARBA" id="ARBA00022723"/>
    </source>
</evidence>
<reference evidence="12" key="2">
    <citation type="submission" date="2021-03" db="UniProtKB">
        <authorList>
            <consortium name="EnsemblPlants"/>
        </authorList>
    </citation>
    <scope>IDENTIFICATION</scope>
</reference>